<keyword evidence="2 12" id="KW-0813">Transport</keyword>
<evidence type="ECO:0000256" key="12">
    <source>
        <dbReference type="HAMAP-Rule" id="MF_01463"/>
    </source>
</evidence>
<sequence length="617" mass="67246">MNVHKPRASSKRTLNQYSFWQYAVLIVTLSIMLLSALPSWFGESPALQINQGSEARSDKLTHVQFEPLKLQQALIKQGIELKEIKQDNTTTWVILSNSEQMPLAKNALLDMVGKQGENSDIQVALASVANAPRWLTHLGLKPISLGLDLRGGVQFLLDVDMASVYQNQTDEVQKGINHFLIDNKFRRAQFTDLSAEGFSVTLANAKQASQLRDFVHEQYANWKVVNKDNRLTLSRLEAESVALRNMTVQQNLQIMRSRIEELGITEASVQRQGDQRIRIELPGVQDPAQAKNVIGATASLAFYEVVNNGGKTLPDQNGNLIHVNQSPVLTGEHIVDARANFGEMGMPEVNISLDSQGGKMMADFSGRHIGKPMATAYSEYSRNEKGEVVQTNKIISVATIQSALGSKFRITGAGSMQDAQSLALLLRAGSLTAPVTIVEERTIGPTLGAENITNGFSALALGLGLTLLFMAVWYRRLGWVANVALLANMVMLFGLLALIPGAVLTLPGIAGLVLTVGMAVDTNVLIFERIRDKLKDGNSVAMSINNGFSSATSTILDANFTTMITAIVLYTIGNGPIQGFALTLGLGLLTSMFTGIFASRAMINWFWGKDTRRNVSI</sequence>
<comment type="subunit">
    <text evidence="12">Forms a complex with SecF. Part of the essential Sec protein translocation apparatus which comprises SecA, SecYEG and auxiliary proteins SecDF-YajC and YidC.</text>
</comment>
<dbReference type="Proteomes" id="UP000252479">
    <property type="component" value="Unassembled WGS sequence"/>
</dbReference>
<keyword evidence="7 12" id="KW-1133">Transmembrane helix</keyword>
<feature type="transmembrane region" description="Helical" evidence="12">
    <location>
        <begin position="481"/>
        <end position="503"/>
    </location>
</feature>
<evidence type="ECO:0000259" key="13">
    <source>
        <dbReference type="Pfam" id="PF02355"/>
    </source>
</evidence>
<keyword evidence="5 12" id="KW-0812">Transmembrane</keyword>
<evidence type="ECO:0000256" key="9">
    <source>
        <dbReference type="ARBA" id="ARBA00023136"/>
    </source>
</evidence>
<evidence type="ECO:0000313" key="18">
    <source>
        <dbReference type="Proteomes" id="UP000252479"/>
    </source>
</evidence>
<dbReference type="InterPro" id="IPR048634">
    <property type="entry name" value="SecD_SecF_C"/>
</dbReference>
<feature type="transmembrane region" description="Helical" evidence="12">
    <location>
        <begin position="455"/>
        <end position="474"/>
    </location>
</feature>
<dbReference type="GO" id="GO:0015450">
    <property type="term" value="F:protein-transporting ATPase activity"/>
    <property type="evidence" value="ECO:0007669"/>
    <property type="project" value="InterPro"/>
</dbReference>
<dbReference type="InterPro" id="IPR005791">
    <property type="entry name" value="SecD"/>
</dbReference>
<comment type="similarity">
    <text evidence="10 12">Belongs to the SecD/SecF family. SecD subfamily.</text>
</comment>
<evidence type="ECO:0000256" key="10">
    <source>
        <dbReference type="ARBA" id="ARBA00060774"/>
    </source>
</evidence>
<dbReference type="Gene3D" id="3.30.1360.200">
    <property type="match status" value="1"/>
</dbReference>
<evidence type="ECO:0000256" key="2">
    <source>
        <dbReference type="ARBA" id="ARBA00022448"/>
    </source>
</evidence>
<dbReference type="InterPro" id="IPR022646">
    <property type="entry name" value="SecD/SecF_CS"/>
</dbReference>
<dbReference type="InterPro" id="IPR048631">
    <property type="entry name" value="SecD_1st"/>
</dbReference>
<dbReference type="HAMAP" id="MF_01463_B">
    <property type="entry name" value="SecD_B"/>
    <property type="match status" value="1"/>
</dbReference>
<dbReference type="GeneID" id="303189510"/>
<organism evidence="17 18">
    <name type="scientific">Vibrio casei</name>
    <dbReference type="NCBI Taxonomy" id="673372"/>
    <lineage>
        <taxon>Bacteria</taxon>
        <taxon>Pseudomonadati</taxon>
        <taxon>Pseudomonadota</taxon>
        <taxon>Gammaproteobacteria</taxon>
        <taxon>Vibrionales</taxon>
        <taxon>Vibrionaceae</taxon>
        <taxon>Vibrio</taxon>
    </lineage>
</organism>
<comment type="subcellular location">
    <subcellularLocation>
        <location evidence="1">Cell inner membrane</location>
        <topology evidence="1">Multi-pass membrane protein</topology>
    </subcellularLocation>
    <subcellularLocation>
        <location evidence="12">Cell membrane</location>
        <topology evidence="12">Multi-pass membrane protein</topology>
    </subcellularLocation>
</comment>
<dbReference type="GO" id="GO:0006605">
    <property type="term" value="P:protein targeting"/>
    <property type="evidence" value="ECO:0007669"/>
    <property type="project" value="UniProtKB-UniRule"/>
</dbReference>
<dbReference type="InterPro" id="IPR027398">
    <property type="entry name" value="SecD-TM"/>
</dbReference>
<evidence type="ECO:0000256" key="1">
    <source>
        <dbReference type="ARBA" id="ARBA00004429"/>
    </source>
</evidence>
<proteinExistence type="inferred from homology"/>
<dbReference type="OrthoDB" id="9805019at2"/>
<evidence type="ECO:0000259" key="16">
    <source>
        <dbReference type="Pfam" id="PF22599"/>
    </source>
</evidence>
<feature type="transmembrane region" description="Helical" evidence="12">
    <location>
        <begin position="548"/>
        <end position="573"/>
    </location>
</feature>
<keyword evidence="6 12" id="KW-0653">Protein transport</keyword>
<dbReference type="FunFam" id="1.20.1640.10:FF:000004">
    <property type="entry name" value="Protein translocase subunit SecD"/>
    <property type="match status" value="1"/>
</dbReference>
<comment type="caution">
    <text evidence="17">The sequence shown here is derived from an EMBL/GenBank/DDBJ whole genome shotgun (WGS) entry which is preliminary data.</text>
</comment>
<feature type="domain" description="SecDF P1 head subdomain" evidence="16">
    <location>
        <begin position="315"/>
        <end position="433"/>
    </location>
</feature>
<evidence type="ECO:0000259" key="15">
    <source>
        <dbReference type="Pfam" id="PF21760"/>
    </source>
</evidence>
<dbReference type="PANTHER" id="PTHR30081:SF13">
    <property type="entry name" value="PROTEIN TRANSLOCASE SUBUNIT SECD"/>
    <property type="match status" value="1"/>
</dbReference>
<evidence type="ECO:0000256" key="4">
    <source>
        <dbReference type="ARBA" id="ARBA00022519"/>
    </source>
</evidence>
<dbReference type="InterPro" id="IPR054384">
    <property type="entry name" value="SecDF_P1_head"/>
</dbReference>
<feature type="transmembrane region" description="Helical" evidence="12">
    <location>
        <begin position="20"/>
        <end position="41"/>
    </location>
</feature>
<dbReference type="PANTHER" id="PTHR30081">
    <property type="entry name" value="PROTEIN-EXPORT MEMBRANE PROTEIN SEC"/>
    <property type="match status" value="1"/>
</dbReference>
<keyword evidence="3 12" id="KW-1003">Cell membrane</keyword>
<feature type="transmembrane region" description="Helical" evidence="12">
    <location>
        <begin position="579"/>
        <end position="603"/>
    </location>
</feature>
<dbReference type="InterPro" id="IPR055344">
    <property type="entry name" value="SecD_SecF_C_bact"/>
</dbReference>
<keyword evidence="8 12" id="KW-0811">Translocation</keyword>
<evidence type="ECO:0000256" key="8">
    <source>
        <dbReference type="ARBA" id="ARBA00023010"/>
    </source>
</evidence>
<accession>A0A368LHF7</accession>
<dbReference type="FunFam" id="3.30.70.3400:FF:000001">
    <property type="entry name" value="Protein translocase subunit SecD"/>
    <property type="match status" value="1"/>
</dbReference>
<evidence type="ECO:0000313" key="17">
    <source>
        <dbReference type="EMBL" id="RCS70056.1"/>
    </source>
</evidence>
<evidence type="ECO:0000256" key="3">
    <source>
        <dbReference type="ARBA" id="ARBA00022475"/>
    </source>
</evidence>
<evidence type="ECO:0000259" key="14">
    <source>
        <dbReference type="Pfam" id="PF13721"/>
    </source>
</evidence>
<dbReference type="GO" id="GO:0043952">
    <property type="term" value="P:protein transport by the Sec complex"/>
    <property type="evidence" value="ECO:0007669"/>
    <property type="project" value="UniProtKB-UniRule"/>
</dbReference>
<comment type="function">
    <text evidence="12">Part of the Sec protein translocase complex. Interacts with the SecYEG preprotein conducting channel. SecDF uses the proton motive force (PMF) to complete protein translocation after the ATP-dependent function of SecA.</text>
</comment>
<dbReference type="EMBL" id="QPGL01000002">
    <property type="protein sequence ID" value="RCS70056.1"/>
    <property type="molecule type" value="Genomic_DNA"/>
</dbReference>
<evidence type="ECO:0000256" key="7">
    <source>
        <dbReference type="ARBA" id="ARBA00022989"/>
    </source>
</evidence>
<dbReference type="GO" id="GO:0065002">
    <property type="term" value="P:intracellular protein transmembrane transport"/>
    <property type="evidence" value="ECO:0007669"/>
    <property type="project" value="UniProtKB-UniRule"/>
</dbReference>
<dbReference type="NCBIfam" id="TIGR00916">
    <property type="entry name" value="2A0604s01"/>
    <property type="match status" value="1"/>
</dbReference>
<dbReference type="Pfam" id="PF21760">
    <property type="entry name" value="SecD_1st"/>
    <property type="match status" value="1"/>
</dbReference>
<reference evidence="17 18" key="1">
    <citation type="journal article" date="2017" name="Elife">
        <title>Extensive horizontal gene transfer in cheese-associated bacteria.</title>
        <authorList>
            <person name="Bonham K.S."/>
            <person name="Wolfe B.E."/>
            <person name="Dutton R.J."/>
        </authorList>
    </citation>
    <scope>NUCLEOTIDE SEQUENCE [LARGE SCALE GENOMIC DNA]</scope>
    <source>
        <strain evidence="17 18">JB196</strain>
    </source>
</reference>
<dbReference type="Pfam" id="PF22599">
    <property type="entry name" value="SecDF_P1_head"/>
    <property type="match status" value="1"/>
</dbReference>
<dbReference type="NCBIfam" id="TIGR01129">
    <property type="entry name" value="secD"/>
    <property type="match status" value="1"/>
</dbReference>
<dbReference type="GO" id="GO:0005886">
    <property type="term" value="C:plasma membrane"/>
    <property type="evidence" value="ECO:0007669"/>
    <property type="project" value="UniProtKB-SubCell"/>
</dbReference>
<dbReference type="NCBIfam" id="NF009545">
    <property type="entry name" value="PRK12933.1"/>
    <property type="match status" value="1"/>
</dbReference>
<dbReference type="RefSeq" id="WP_086961334.1">
    <property type="nucleotide sequence ID" value="NZ_AP018681.1"/>
</dbReference>
<feature type="transmembrane region" description="Helical" evidence="12">
    <location>
        <begin position="509"/>
        <end position="527"/>
    </location>
</feature>
<protein>
    <recommendedName>
        <fullName evidence="11 12">Protein translocase subunit SecD</fullName>
    </recommendedName>
</protein>
<keyword evidence="18" id="KW-1185">Reference proteome</keyword>
<dbReference type="Pfam" id="PF07549">
    <property type="entry name" value="Sec_GG"/>
    <property type="match status" value="1"/>
</dbReference>
<dbReference type="InterPro" id="IPR022813">
    <property type="entry name" value="SecD/SecF_arch_bac"/>
</dbReference>
<feature type="domain" description="Protein translocase subunit SecDF P1" evidence="15">
    <location>
        <begin position="248"/>
        <end position="305"/>
    </location>
</feature>
<dbReference type="FunFam" id="3.30.1360.200:FF:000001">
    <property type="entry name" value="Protein translocase subunit SecD"/>
    <property type="match status" value="1"/>
</dbReference>
<dbReference type="Pfam" id="PF02355">
    <property type="entry name" value="SecD_SecF_C"/>
    <property type="match status" value="1"/>
</dbReference>
<keyword evidence="4" id="KW-0997">Cell inner membrane</keyword>
<dbReference type="SUPFAM" id="SSF82866">
    <property type="entry name" value="Multidrug efflux transporter AcrB transmembrane domain"/>
    <property type="match status" value="1"/>
</dbReference>
<keyword evidence="9 12" id="KW-0472">Membrane</keyword>
<dbReference type="Pfam" id="PF13721">
    <property type="entry name" value="SecD-TM1"/>
    <property type="match status" value="1"/>
</dbReference>
<dbReference type="Gene3D" id="1.20.1640.10">
    <property type="entry name" value="Multidrug efflux transporter AcrB transmembrane domain"/>
    <property type="match status" value="1"/>
</dbReference>
<feature type="domain" description="Protein export membrane protein SecD/SecF C-terminal" evidence="13">
    <location>
        <begin position="435"/>
        <end position="606"/>
    </location>
</feature>
<dbReference type="Gene3D" id="3.30.70.3400">
    <property type="match status" value="1"/>
</dbReference>
<dbReference type="AlphaFoldDB" id="A0A368LHF7"/>
<evidence type="ECO:0000256" key="5">
    <source>
        <dbReference type="ARBA" id="ARBA00022692"/>
    </source>
</evidence>
<feature type="domain" description="SecD export protein N-terminal TM" evidence="14">
    <location>
        <begin position="14"/>
        <end position="115"/>
    </location>
</feature>
<evidence type="ECO:0000256" key="6">
    <source>
        <dbReference type="ARBA" id="ARBA00022927"/>
    </source>
</evidence>
<gene>
    <name evidence="12" type="primary">secD</name>
    <name evidence="17" type="ORF">CIK83_11310</name>
</gene>
<name>A0A368LHF7_9VIBR</name>
<evidence type="ECO:0000256" key="11">
    <source>
        <dbReference type="ARBA" id="ARBA00068220"/>
    </source>
</evidence>